<accession>A0A1Q9CEC7</accession>
<evidence type="ECO:0000256" key="1">
    <source>
        <dbReference type="SAM" id="MobiDB-lite"/>
    </source>
</evidence>
<proteinExistence type="predicted"/>
<keyword evidence="4" id="KW-1185">Reference proteome</keyword>
<keyword evidence="2" id="KW-0472">Membrane</keyword>
<feature type="transmembrane region" description="Helical" evidence="2">
    <location>
        <begin position="20"/>
        <end position="41"/>
    </location>
</feature>
<reference evidence="3 4" key="1">
    <citation type="submission" date="2016-02" db="EMBL/GenBank/DDBJ databases">
        <title>Genome analysis of coral dinoflagellate symbionts highlights evolutionary adaptations to a symbiotic lifestyle.</title>
        <authorList>
            <person name="Aranda M."/>
            <person name="Li Y."/>
            <person name="Liew Y.J."/>
            <person name="Baumgarten S."/>
            <person name="Simakov O."/>
            <person name="Wilson M."/>
            <person name="Piel J."/>
            <person name="Ashoor H."/>
            <person name="Bougouffa S."/>
            <person name="Bajic V.B."/>
            <person name="Ryu T."/>
            <person name="Ravasi T."/>
            <person name="Bayer T."/>
            <person name="Micklem G."/>
            <person name="Kim H."/>
            <person name="Bhak J."/>
            <person name="Lajeunesse T.C."/>
            <person name="Voolstra C.R."/>
        </authorList>
    </citation>
    <scope>NUCLEOTIDE SEQUENCE [LARGE SCALE GENOMIC DNA]</scope>
    <source>
        <strain evidence="3 4">CCMP2467</strain>
    </source>
</reference>
<comment type="caution">
    <text evidence="3">The sequence shown here is derived from an EMBL/GenBank/DDBJ whole genome shotgun (WGS) entry which is preliminary data.</text>
</comment>
<dbReference type="EMBL" id="LSRX01001297">
    <property type="protein sequence ID" value="OLP81275.1"/>
    <property type="molecule type" value="Genomic_DNA"/>
</dbReference>
<name>A0A1Q9CEC7_SYMMI</name>
<protein>
    <submittedName>
        <fullName evidence="3">Uncharacterized protein</fullName>
    </submittedName>
</protein>
<sequence length="122" mass="13752">MGAEFFTMVMMLLTAVMVPMTTWIAMIVLMMLATFTAAAMARTMTAKNYSDNEGNDSAFNKNDSEVMRDLPNDWSSGDKSGEGLHRGCSADNKYHQVADLFSRSSNYWRRGFENSWKITPRA</sequence>
<organism evidence="3 4">
    <name type="scientific">Symbiodinium microadriaticum</name>
    <name type="common">Dinoflagellate</name>
    <name type="synonym">Zooxanthella microadriatica</name>
    <dbReference type="NCBI Taxonomy" id="2951"/>
    <lineage>
        <taxon>Eukaryota</taxon>
        <taxon>Sar</taxon>
        <taxon>Alveolata</taxon>
        <taxon>Dinophyceae</taxon>
        <taxon>Suessiales</taxon>
        <taxon>Symbiodiniaceae</taxon>
        <taxon>Symbiodinium</taxon>
    </lineage>
</organism>
<evidence type="ECO:0000313" key="3">
    <source>
        <dbReference type="EMBL" id="OLP81275.1"/>
    </source>
</evidence>
<feature type="compositionally biased region" description="Polar residues" evidence="1">
    <location>
        <begin position="48"/>
        <end position="61"/>
    </location>
</feature>
<gene>
    <name evidence="3" type="ORF">AK812_SmicGene38209</name>
</gene>
<evidence type="ECO:0000256" key="2">
    <source>
        <dbReference type="SAM" id="Phobius"/>
    </source>
</evidence>
<feature type="region of interest" description="Disordered" evidence="1">
    <location>
        <begin position="48"/>
        <end position="85"/>
    </location>
</feature>
<keyword evidence="2" id="KW-1133">Transmembrane helix</keyword>
<evidence type="ECO:0000313" key="4">
    <source>
        <dbReference type="Proteomes" id="UP000186817"/>
    </source>
</evidence>
<dbReference type="Proteomes" id="UP000186817">
    <property type="component" value="Unassembled WGS sequence"/>
</dbReference>
<dbReference type="AlphaFoldDB" id="A0A1Q9CEC7"/>
<feature type="compositionally biased region" description="Basic and acidic residues" evidence="1">
    <location>
        <begin position="62"/>
        <end position="71"/>
    </location>
</feature>
<keyword evidence="2" id="KW-0812">Transmembrane</keyword>